<keyword evidence="2" id="KW-1185">Reference proteome</keyword>
<dbReference type="Proteomes" id="UP000199181">
    <property type="component" value="Unassembled WGS sequence"/>
</dbReference>
<evidence type="ECO:0000313" key="2">
    <source>
        <dbReference type="Proteomes" id="UP000199181"/>
    </source>
</evidence>
<sequence length="853" mass="91019">MSLPSPQLDDRTFRQLLDEAHVRMAGKCPEWGALSPQEPEKVLLEAFAHLTEMMLHRLNRLPDKAYVEFLRLLGVRLQPPSAASVSLRFGLEAPAGHPVDIPRGTRVATARAEGGTEPVVFSTAEAVRILPGASEVRVLAYHCEHVEAELVGYGTGQPGLTVRLGRPPLVAPTGDGLDVVVGVEAEPGELEGRVPARRHEGRLYRMWWEVEDFAYLAPNEPAYRVDRATGTLTFAPAARILGDEGALGEARALAAVPPAGRAIRVWYRRGGGARGNVSAHRLEVLEEPLPGVKVTNPRPAMGGRDAETLENALVRGPQERHSLRRAITAGDFELLALRASGAVARAKALTLAQGWVHAAPGTVQVLLVPHLPPELQGCHGEGVTAGRLRRHQAEEVRAQVQRELEARRPLGTEVEVAWARYKTVSVVARVVAQPTQDAEALKLRLLERLYRTLSPLASGGHPGGWGFGQPLRTAQVRDMLLAEPGVRAVARVRVRVDEVPREVRTLAADASQPRTFYAGADELLFRTGNAGEGWEAVGRFSGEQVDVVAAHPARAGWVAVASRPRGSLFLHSRVSLSRDCCETWEPGTATLEGVKDLAWTVREGTPVLLLATVAGLFEWVMRPGTLPRPVLVDPSHPRLGFCAVAATGEAGGGACVAVAAMDRAGVLLSDREGRPGTFWHLGLRGQEVRVLEVQREGASAFLWAGLGTGPEDGAGQGCMSWELSGGEPPPGGWRGFGQGWTGGGCLALAFAGGTVYAGTQEAGVLALAGGQAAAAWRRTEAGRSPPVQALAVQTGAMPLLSGGPQGVFRRATEGAEDMPCAPREFSEEVTVPPSWLLCSGFHEVEVGGDDEER</sequence>
<dbReference type="AlphaFoldDB" id="A0A1I0KHR1"/>
<protein>
    <submittedName>
        <fullName evidence="1">Putative baseplate assembly protein</fullName>
    </submittedName>
</protein>
<dbReference type="RefSeq" id="WP_093523300.1">
    <property type="nucleotide sequence ID" value="NZ_FOIJ01000011.1"/>
</dbReference>
<dbReference type="SUPFAM" id="SSF110296">
    <property type="entry name" value="Oligoxyloglucan reducing end-specific cellobiohydrolase"/>
    <property type="match status" value="1"/>
</dbReference>
<accession>A0A1I0KHR1</accession>
<dbReference type="InterPro" id="IPR015943">
    <property type="entry name" value="WD40/YVTN_repeat-like_dom_sf"/>
</dbReference>
<reference evidence="2" key="1">
    <citation type="submission" date="2016-10" db="EMBL/GenBank/DDBJ databases">
        <authorList>
            <person name="Varghese N."/>
            <person name="Submissions S."/>
        </authorList>
    </citation>
    <scope>NUCLEOTIDE SEQUENCE [LARGE SCALE GENOMIC DNA]</scope>
    <source>
        <strain evidence="2">DSM 16858</strain>
    </source>
</reference>
<name>A0A1I0KHR1_9BACT</name>
<dbReference type="InterPro" id="IPR011749">
    <property type="entry name" value="CHP02243"/>
</dbReference>
<dbReference type="Gene3D" id="2.130.10.10">
    <property type="entry name" value="YVTN repeat-like/Quinoprotein amine dehydrogenase"/>
    <property type="match status" value="1"/>
</dbReference>
<evidence type="ECO:0000313" key="1">
    <source>
        <dbReference type="EMBL" id="SEU24084.1"/>
    </source>
</evidence>
<proteinExistence type="predicted"/>
<gene>
    <name evidence="1" type="ORF">SAMN05443639_1117</name>
</gene>
<organism evidence="1 2">
    <name type="scientific">Stigmatella erecta</name>
    <dbReference type="NCBI Taxonomy" id="83460"/>
    <lineage>
        <taxon>Bacteria</taxon>
        <taxon>Pseudomonadati</taxon>
        <taxon>Myxococcota</taxon>
        <taxon>Myxococcia</taxon>
        <taxon>Myxococcales</taxon>
        <taxon>Cystobacterineae</taxon>
        <taxon>Archangiaceae</taxon>
        <taxon>Stigmatella</taxon>
    </lineage>
</organism>
<dbReference type="EMBL" id="FOIJ01000011">
    <property type="protein sequence ID" value="SEU24084.1"/>
    <property type="molecule type" value="Genomic_DNA"/>
</dbReference>
<dbReference type="NCBIfam" id="TIGR02243">
    <property type="entry name" value="putative baseplate assembly protein"/>
    <property type="match status" value="1"/>
</dbReference>